<dbReference type="AlphaFoldDB" id="Q307N6"/>
<accession>Q307N6</accession>
<keyword evidence="1" id="KW-1133">Transmembrane helix</keyword>
<keyword evidence="1" id="KW-0812">Transmembrane</keyword>
<name>Q307N6_9GAMM</name>
<evidence type="ECO:0000256" key="1">
    <source>
        <dbReference type="SAM" id="Phobius"/>
    </source>
</evidence>
<reference evidence="2" key="1">
    <citation type="submission" date="2005-10" db="EMBL/GenBank/DDBJ databases">
        <title>Characterization of the ectoine biosynthesis genes haloalkalotolerant methanotroph Methylomicrobium sp. AMO1.</title>
        <authorList>
            <person name="Reshetnikov A.S."/>
            <person name="Ryzhmanova Y.V."/>
            <person name="Khmelenina V.N."/>
            <person name="Trotsenko Y.A."/>
        </authorList>
    </citation>
    <scope>NUCLEOTIDE SEQUENCE</scope>
    <source>
        <strain evidence="2">AMO1</strain>
    </source>
</reference>
<organism evidence="2">
    <name type="scientific">Methylotuvimicrobium kenyense</name>
    <dbReference type="NCBI Taxonomy" id="269709"/>
    <lineage>
        <taxon>Bacteria</taxon>
        <taxon>Pseudomonadati</taxon>
        <taxon>Pseudomonadota</taxon>
        <taxon>Gammaproteobacteria</taxon>
        <taxon>Methylococcales</taxon>
        <taxon>Methylococcaceae</taxon>
        <taxon>Methylotuvimicrobium</taxon>
    </lineage>
</organism>
<evidence type="ECO:0000313" key="2">
    <source>
        <dbReference type="EMBL" id="ABB30173.1"/>
    </source>
</evidence>
<feature type="transmembrane region" description="Helical" evidence="1">
    <location>
        <begin position="42"/>
        <end position="62"/>
    </location>
</feature>
<keyword evidence="1" id="KW-0472">Membrane</keyword>
<sequence>MSSSSCAWTWPAQRNELLQQILDREHSSVDRGVAYATNTVTYFFYLIAGASTLLVLLGWTSIRDIKERVQSLADKKILKLVHEYEERLAIIEQQLNKEAYSIEKNPRGYRPDARRAVIMVASRAGEQSEQQDRDLRSDFALAPRGLRGADL</sequence>
<protein>
    <submittedName>
        <fullName evidence="2">Uncharacterized protein</fullName>
    </submittedName>
</protein>
<reference evidence="2" key="2">
    <citation type="journal article" date="2008" name="Int. J. Syst. Evol. Microbiol.">
        <title>Classification of halo(alkali)philic and halo(alkali)tolerant methanotrophs provisionally assigned to the genera Methylomicrobium and Methylobacter and emended description of the genus Methylomicrobium.</title>
        <authorList>
            <person name="Kalyuzhnaya M.G."/>
            <person name="Khmelenina V."/>
            <person name="Eshinimaev B."/>
            <person name="Sorokin D."/>
            <person name="Fuse H."/>
            <person name="Lidstrom M."/>
            <person name="Trotsenko Y."/>
        </authorList>
    </citation>
    <scope>NUCLEOTIDE SEQUENCE</scope>
    <source>
        <strain evidence="2">AMO1</strain>
    </source>
</reference>
<proteinExistence type="predicted"/>
<dbReference type="EMBL" id="DQ238213">
    <property type="protein sequence ID" value="ABB30173.1"/>
    <property type="molecule type" value="Genomic_DNA"/>
</dbReference>